<dbReference type="AlphaFoldDB" id="A0A6I3KUD3"/>
<evidence type="ECO:0000313" key="7">
    <source>
        <dbReference type="EMBL" id="MTE12656.1"/>
    </source>
</evidence>
<dbReference type="EMBL" id="WMBB01000003">
    <property type="protein sequence ID" value="MTE12656.1"/>
    <property type="molecule type" value="Genomic_DNA"/>
</dbReference>
<dbReference type="GO" id="GO:0016020">
    <property type="term" value="C:membrane"/>
    <property type="evidence" value="ECO:0007669"/>
    <property type="project" value="UniProtKB-SubCell"/>
</dbReference>
<feature type="transmembrane region" description="Helical" evidence="5">
    <location>
        <begin position="34"/>
        <end position="55"/>
    </location>
</feature>
<feature type="transmembrane region" description="Helical" evidence="5">
    <location>
        <begin position="505"/>
        <end position="527"/>
    </location>
</feature>
<evidence type="ECO:0000256" key="2">
    <source>
        <dbReference type="ARBA" id="ARBA00022692"/>
    </source>
</evidence>
<dbReference type="PANTHER" id="PTHR43077">
    <property type="entry name" value="TRANSPORT PERMEASE YVFS-RELATED"/>
    <property type="match status" value="1"/>
</dbReference>
<protein>
    <recommendedName>
        <fullName evidence="6">ABC-2 type transporter transmembrane domain-containing protein</fullName>
    </recommendedName>
</protein>
<dbReference type="InterPro" id="IPR011049">
    <property type="entry name" value="Serralysin-like_metalloprot_C"/>
</dbReference>
<dbReference type="PANTHER" id="PTHR43077:SF10">
    <property type="entry name" value="TRANSPORT PERMEASE PROTEIN"/>
    <property type="match status" value="1"/>
</dbReference>
<keyword evidence="8" id="KW-1185">Reference proteome</keyword>
<keyword evidence="3 5" id="KW-1133">Transmembrane helix</keyword>
<evidence type="ECO:0000256" key="4">
    <source>
        <dbReference type="ARBA" id="ARBA00023136"/>
    </source>
</evidence>
<evidence type="ECO:0000256" key="5">
    <source>
        <dbReference type="SAM" id="Phobius"/>
    </source>
</evidence>
<evidence type="ECO:0000313" key="8">
    <source>
        <dbReference type="Proteomes" id="UP000432464"/>
    </source>
</evidence>
<gene>
    <name evidence="7" type="ORF">GLP40_07690</name>
</gene>
<comment type="caution">
    <text evidence="7">The sequence shown here is derived from an EMBL/GenBank/DDBJ whole genome shotgun (WGS) entry which is preliminary data.</text>
</comment>
<feature type="domain" description="ABC-2 type transporter transmembrane" evidence="6">
    <location>
        <begin position="35"/>
        <end position="173"/>
    </location>
</feature>
<feature type="transmembrane region" description="Helical" evidence="5">
    <location>
        <begin position="539"/>
        <end position="562"/>
    </location>
</feature>
<evidence type="ECO:0000256" key="3">
    <source>
        <dbReference type="ARBA" id="ARBA00022989"/>
    </source>
</evidence>
<dbReference type="InterPro" id="IPR051328">
    <property type="entry name" value="T7SS_ABC-Transporter"/>
</dbReference>
<dbReference type="Gene3D" id="3.40.1710.10">
    <property type="entry name" value="abc type-2 transporter like domain"/>
    <property type="match status" value="1"/>
</dbReference>
<organism evidence="7 8">
    <name type="scientific">Nocardia aurantiaca</name>
    <dbReference type="NCBI Taxonomy" id="2675850"/>
    <lineage>
        <taxon>Bacteria</taxon>
        <taxon>Bacillati</taxon>
        <taxon>Actinomycetota</taxon>
        <taxon>Actinomycetes</taxon>
        <taxon>Mycobacteriales</taxon>
        <taxon>Nocardiaceae</taxon>
        <taxon>Nocardia</taxon>
    </lineage>
</organism>
<evidence type="ECO:0000259" key="6">
    <source>
        <dbReference type="Pfam" id="PF12698"/>
    </source>
</evidence>
<dbReference type="SUPFAM" id="SSF101967">
    <property type="entry name" value="Adhesin YadA, collagen-binding domain"/>
    <property type="match status" value="1"/>
</dbReference>
<evidence type="ECO:0000256" key="1">
    <source>
        <dbReference type="ARBA" id="ARBA00004141"/>
    </source>
</evidence>
<reference evidence="7 8" key="1">
    <citation type="submission" date="2019-11" db="EMBL/GenBank/DDBJ databases">
        <title>Nocardia sp. nov. CT2-14 isolated from soil.</title>
        <authorList>
            <person name="Kanchanasin P."/>
            <person name="Tanasupawat S."/>
            <person name="Yuki M."/>
            <person name="Kudo T."/>
        </authorList>
    </citation>
    <scope>NUCLEOTIDE SEQUENCE [LARGE SCALE GENOMIC DNA]</scope>
    <source>
        <strain evidence="7 8">CT2-14</strain>
    </source>
</reference>
<feature type="transmembrane region" description="Helical" evidence="5">
    <location>
        <begin position="569"/>
        <end position="589"/>
    </location>
</feature>
<comment type="subcellular location">
    <subcellularLocation>
        <location evidence="1">Membrane</location>
        <topology evidence="1">Multi-pass membrane protein</topology>
    </subcellularLocation>
</comment>
<dbReference type="InterPro" id="IPR013525">
    <property type="entry name" value="ABC2_TM"/>
</dbReference>
<feature type="transmembrane region" description="Helical" evidence="5">
    <location>
        <begin position="465"/>
        <end position="485"/>
    </location>
</feature>
<name>A0A6I3KUD3_9NOCA</name>
<keyword evidence="2 5" id="KW-0812">Transmembrane</keyword>
<keyword evidence="4 5" id="KW-0472">Membrane</keyword>
<dbReference type="InterPro" id="IPR017500">
    <property type="entry name" value="Phage_infect_YhgE_N"/>
</dbReference>
<dbReference type="GO" id="GO:0140359">
    <property type="term" value="F:ABC-type transporter activity"/>
    <property type="evidence" value="ECO:0007669"/>
    <property type="project" value="InterPro"/>
</dbReference>
<sequence>MQYRGFAVADRSTSIRGRIGGLLRKPPAGKPARVLLVLLLVVPTLVSAVYMWIMWDPELYLKQIPVAVASDDVGAISDGKAQNMGSEILDTLISSGELQFHRVSSAEAVRGLRESRYAFSVVIPADFTRNVLSVTDPAPQHARIAVWYNDFNGTIGPAVANSVVTEAQNQIAATIGRGYAGQILVGVNSLGSGLGDAAKGATQLAQGTTQLAGGAGQLSNGLDQAVTGAAQLAAGTGELHTGAVQLADGANQLVTGTDQLGSGATQIRDGVDQVVSPLLAALEPAGRFAAQLDPLLDQLGKNSDPAVVDAVTQLKNVIGQVRPGDPDSLVGQLTQLRDGIEELARQLTDPKADYRAGVLALADGAAQLRDGATQLGSGANELSTGLNQLADGGRELRAGVTQLGDGATQLDSGLRDGVAAAPHIADPHASADVIAQPVTMDIRNQEPSQLVRGGDRSHKDIARGAGPALVVMGAFLAAIILWMLLRPLRGAATGRSPWHRAATPILRGTAVGGAGVIALSALAAGYGSRLGWSPQQWPVMAVVIALVGLVAAVTTQLFVVLFGRVAGSIAAFSFYMFQIFAFGGVFPAGTTPMLFRPFKDIAPMTYARRAVIRTDIALYDRMFWTSIAALTLMLVTALGIMVAARYLRATDKPRFPSPEPALDTPPAPSAP</sequence>
<accession>A0A6I3KUD3</accession>
<dbReference type="NCBIfam" id="TIGR03061">
    <property type="entry name" value="pip_yhgE_Nterm"/>
    <property type="match status" value="1"/>
</dbReference>
<feature type="transmembrane region" description="Helical" evidence="5">
    <location>
        <begin position="623"/>
        <end position="647"/>
    </location>
</feature>
<proteinExistence type="predicted"/>
<dbReference type="InterPro" id="IPR023908">
    <property type="entry name" value="xxxLxxG_rpt"/>
</dbReference>
<dbReference type="Pfam" id="PF12698">
    <property type="entry name" value="ABC2_membrane_3"/>
    <property type="match status" value="1"/>
</dbReference>
<dbReference type="NCBIfam" id="TIGR03057">
    <property type="entry name" value="xxxLxxG_by_4"/>
    <property type="match status" value="5"/>
</dbReference>
<dbReference type="Proteomes" id="UP000432464">
    <property type="component" value="Unassembled WGS sequence"/>
</dbReference>